<dbReference type="GO" id="GO:0005886">
    <property type="term" value="C:plasma membrane"/>
    <property type="evidence" value="ECO:0007669"/>
    <property type="project" value="UniProtKB-SubCell"/>
</dbReference>
<evidence type="ECO:0000256" key="6">
    <source>
        <dbReference type="ARBA" id="ARBA00022989"/>
    </source>
</evidence>
<dbReference type="GO" id="GO:1903785">
    <property type="term" value="P:L-valine transmembrane transport"/>
    <property type="evidence" value="ECO:0007669"/>
    <property type="project" value="TreeGrafter"/>
</dbReference>
<evidence type="ECO:0000256" key="3">
    <source>
        <dbReference type="ARBA" id="ARBA00022448"/>
    </source>
</evidence>
<dbReference type="Pfam" id="PF03591">
    <property type="entry name" value="AzlC"/>
    <property type="match status" value="1"/>
</dbReference>
<evidence type="ECO:0000256" key="8">
    <source>
        <dbReference type="SAM" id="Phobius"/>
    </source>
</evidence>
<name>A0A562NC62_9HYPH</name>
<dbReference type="PANTHER" id="PTHR34979">
    <property type="entry name" value="INNER MEMBRANE PROTEIN YGAZ"/>
    <property type="match status" value="1"/>
</dbReference>
<evidence type="ECO:0000256" key="7">
    <source>
        <dbReference type="ARBA" id="ARBA00023136"/>
    </source>
</evidence>
<reference evidence="9 10" key="1">
    <citation type="journal article" date="2015" name="Stand. Genomic Sci.">
        <title>Genomic Encyclopedia of Bacterial and Archaeal Type Strains, Phase III: the genomes of soil and plant-associated and newly described type strains.</title>
        <authorList>
            <person name="Whitman W.B."/>
            <person name="Woyke T."/>
            <person name="Klenk H.P."/>
            <person name="Zhou Y."/>
            <person name="Lilburn T.G."/>
            <person name="Beck B.J."/>
            <person name="De Vos P."/>
            <person name="Vandamme P."/>
            <person name="Eisen J.A."/>
            <person name="Garrity G."/>
            <person name="Hugenholtz P."/>
            <person name="Kyrpides N.C."/>
        </authorList>
    </citation>
    <scope>NUCLEOTIDE SEQUENCE [LARGE SCALE GENOMIC DNA]</scope>
    <source>
        <strain evidence="9 10">CGMCC 1.2546</strain>
    </source>
</reference>
<keyword evidence="5 8" id="KW-0812">Transmembrane</keyword>
<keyword evidence="7 8" id="KW-0472">Membrane</keyword>
<gene>
    <name evidence="9" type="ORF">IQ26_05073</name>
</gene>
<keyword evidence="3" id="KW-0813">Transport</keyword>
<evidence type="ECO:0000313" key="9">
    <source>
        <dbReference type="EMBL" id="TWI29491.1"/>
    </source>
</evidence>
<evidence type="ECO:0000313" key="10">
    <source>
        <dbReference type="Proteomes" id="UP000317122"/>
    </source>
</evidence>
<feature type="transmembrane region" description="Helical" evidence="8">
    <location>
        <begin position="87"/>
        <end position="109"/>
    </location>
</feature>
<dbReference type="EMBL" id="VLKT01000036">
    <property type="protein sequence ID" value="TWI29491.1"/>
    <property type="molecule type" value="Genomic_DNA"/>
</dbReference>
<dbReference type="PANTHER" id="PTHR34979:SF1">
    <property type="entry name" value="INNER MEMBRANE PROTEIN YGAZ"/>
    <property type="match status" value="1"/>
</dbReference>
<keyword evidence="6 8" id="KW-1133">Transmembrane helix</keyword>
<feature type="transmembrane region" description="Helical" evidence="8">
    <location>
        <begin position="143"/>
        <end position="171"/>
    </location>
</feature>
<accession>A0A562NC62</accession>
<dbReference type="AlphaFoldDB" id="A0A562NC62"/>
<organism evidence="9 10">
    <name type="scientific">Mesorhizobium tianshanense</name>
    <dbReference type="NCBI Taxonomy" id="39844"/>
    <lineage>
        <taxon>Bacteria</taxon>
        <taxon>Pseudomonadati</taxon>
        <taxon>Pseudomonadota</taxon>
        <taxon>Alphaproteobacteria</taxon>
        <taxon>Hyphomicrobiales</taxon>
        <taxon>Phyllobacteriaceae</taxon>
        <taxon>Mesorhizobium</taxon>
    </lineage>
</organism>
<feature type="transmembrane region" description="Helical" evidence="8">
    <location>
        <begin position="200"/>
        <end position="218"/>
    </location>
</feature>
<sequence>MVRQTAHSQRPAGTQTVLTLGGTWRGIHRLFPIAIFLIPFGIAFGVAATEHGMSVYQSIAMSALVFSGAAQFVSLDFLRAPVAFGSLALIMLAINARFIIMGAALSPWVNALPITKRMLVLSYLTNPNFADSQRAFKSGERDVGILLGGGLVLWANWVIGTTLGAVAGSMIGNPKTFGLDVVMDCFLATVLMGEMDNRTAIIPAIVASVIALLTGGWLPTGWNVILAAIIGGIAGEMFRAK</sequence>
<comment type="caution">
    <text evidence="9">The sequence shown here is derived from an EMBL/GenBank/DDBJ whole genome shotgun (WGS) entry which is preliminary data.</text>
</comment>
<keyword evidence="10" id="KW-1185">Reference proteome</keyword>
<dbReference type="Proteomes" id="UP000317122">
    <property type="component" value="Unassembled WGS sequence"/>
</dbReference>
<protein>
    <submittedName>
        <fullName evidence="9">4-azaleucine resistance transporter AzlC</fullName>
    </submittedName>
</protein>
<feature type="transmembrane region" description="Helical" evidence="8">
    <location>
        <begin position="30"/>
        <end position="48"/>
    </location>
</feature>
<proteinExistence type="inferred from homology"/>
<dbReference type="InterPro" id="IPR011606">
    <property type="entry name" value="Brnchd-chn_aa_trnsp_permease"/>
</dbReference>
<comment type="subcellular location">
    <subcellularLocation>
        <location evidence="1">Cell membrane</location>
        <topology evidence="1">Multi-pass membrane protein</topology>
    </subcellularLocation>
</comment>
<keyword evidence="4" id="KW-1003">Cell membrane</keyword>
<evidence type="ECO:0000256" key="5">
    <source>
        <dbReference type="ARBA" id="ARBA00022692"/>
    </source>
</evidence>
<evidence type="ECO:0000256" key="2">
    <source>
        <dbReference type="ARBA" id="ARBA00010735"/>
    </source>
</evidence>
<evidence type="ECO:0000256" key="4">
    <source>
        <dbReference type="ARBA" id="ARBA00022475"/>
    </source>
</evidence>
<evidence type="ECO:0000256" key="1">
    <source>
        <dbReference type="ARBA" id="ARBA00004651"/>
    </source>
</evidence>
<comment type="similarity">
    <text evidence="2">Belongs to the AzlC family.</text>
</comment>